<dbReference type="Pfam" id="PF03480">
    <property type="entry name" value="DctP"/>
    <property type="match status" value="1"/>
</dbReference>
<dbReference type="Gene3D" id="3.40.190.170">
    <property type="entry name" value="Bacterial extracellular solute-binding protein, family 7"/>
    <property type="match status" value="1"/>
</dbReference>
<dbReference type="NCBIfam" id="TIGR00787">
    <property type="entry name" value="dctP"/>
    <property type="match status" value="1"/>
</dbReference>
<organism evidence="4 5">
    <name type="scientific">Brevibacillus centrosporus</name>
    <dbReference type="NCBI Taxonomy" id="54910"/>
    <lineage>
        <taxon>Bacteria</taxon>
        <taxon>Bacillati</taxon>
        <taxon>Bacillota</taxon>
        <taxon>Bacilli</taxon>
        <taxon>Bacillales</taxon>
        <taxon>Paenibacillaceae</taxon>
        <taxon>Brevibacillus</taxon>
    </lineage>
</organism>
<accession>A0A1I3V5L3</accession>
<feature type="signal peptide" evidence="3">
    <location>
        <begin position="1"/>
        <end position="31"/>
    </location>
</feature>
<gene>
    <name evidence="4" type="ORF">SAMN05518846_106235</name>
</gene>
<proteinExistence type="predicted"/>
<dbReference type="NCBIfam" id="NF037995">
    <property type="entry name" value="TRAP_S1"/>
    <property type="match status" value="1"/>
</dbReference>
<dbReference type="PANTHER" id="PTHR33376:SF2">
    <property type="entry name" value="DICARBOXYLATE-BINDING PERIPLASMIC PROTEIN"/>
    <property type="match status" value="1"/>
</dbReference>
<dbReference type="GO" id="GO:0030246">
    <property type="term" value="F:carbohydrate binding"/>
    <property type="evidence" value="ECO:0007669"/>
    <property type="project" value="TreeGrafter"/>
</dbReference>
<dbReference type="PIRSF" id="PIRSF006470">
    <property type="entry name" value="DctB"/>
    <property type="match status" value="1"/>
</dbReference>
<keyword evidence="5" id="KW-1185">Reference proteome</keyword>
<feature type="region of interest" description="Disordered" evidence="2">
    <location>
        <begin position="27"/>
        <end position="49"/>
    </location>
</feature>
<dbReference type="InterPro" id="IPR038404">
    <property type="entry name" value="TRAP_DctP_sf"/>
</dbReference>
<dbReference type="InterPro" id="IPR018389">
    <property type="entry name" value="DctP_fam"/>
</dbReference>
<feature type="chain" id="PRO_5011630121" evidence="3">
    <location>
        <begin position="32"/>
        <end position="356"/>
    </location>
</feature>
<evidence type="ECO:0000256" key="1">
    <source>
        <dbReference type="ARBA" id="ARBA00022729"/>
    </source>
</evidence>
<evidence type="ECO:0000313" key="5">
    <source>
        <dbReference type="Proteomes" id="UP000198915"/>
    </source>
</evidence>
<dbReference type="RefSeq" id="WP_092268425.1">
    <property type="nucleotide sequence ID" value="NZ_CP183838.1"/>
</dbReference>
<evidence type="ECO:0000313" key="4">
    <source>
        <dbReference type="EMBL" id="SFJ90289.1"/>
    </source>
</evidence>
<dbReference type="SUPFAM" id="SSF53850">
    <property type="entry name" value="Periplasmic binding protein-like II"/>
    <property type="match status" value="1"/>
</dbReference>
<dbReference type="GO" id="GO:0030288">
    <property type="term" value="C:outer membrane-bounded periplasmic space"/>
    <property type="evidence" value="ECO:0007669"/>
    <property type="project" value="InterPro"/>
</dbReference>
<evidence type="ECO:0000256" key="2">
    <source>
        <dbReference type="SAM" id="MobiDB-lite"/>
    </source>
</evidence>
<dbReference type="GO" id="GO:0055085">
    <property type="term" value="P:transmembrane transport"/>
    <property type="evidence" value="ECO:0007669"/>
    <property type="project" value="InterPro"/>
</dbReference>
<dbReference type="STRING" id="1884381.SAMN05518846_106235"/>
<dbReference type="EMBL" id="FORT01000006">
    <property type="protein sequence ID" value="SFJ90289.1"/>
    <property type="molecule type" value="Genomic_DNA"/>
</dbReference>
<dbReference type="PANTHER" id="PTHR33376">
    <property type="match status" value="1"/>
</dbReference>
<dbReference type="PROSITE" id="PS51257">
    <property type="entry name" value="PROKAR_LIPOPROTEIN"/>
    <property type="match status" value="1"/>
</dbReference>
<protein>
    <submittedName>
        <fullName evidence="4">Tripartite ATP-independent transporter solute receptor, DctP family</fullName>
    </submittedName>
</protein>
<keyword evidence="4" id="KW-0675">Receptor</keyword>
<name>A0A1I3V5L3_9BACL</name>
<evidence type="ECO:0000256" key="3">
    <source>
        <dbReference type="SAM" id="SignalP"/>
    </source>
</evidence>
<dbReference type="AlphaFoldDB" id="A0A1I3V5L3"/>
<dbReference type="CDD" id="cd13675">
    <property type="entry name" value="PBP2_TRAP_SBP_like_5"/>
    <property type="match status" value="1"/>
</dbReference>
<keyword evidence="1 3" id="KW-0732">Signal</keyword>
<sequence length="356" mass="38824">MLRKKWGFLLSGMLSVSMLLTACGGGGGSQAAQPSGQNNGGQAATTEAPKSDGQTFVFKAGHSLTEDHPYNLALKKMAEDVEKRSNGKVKIEVYPLSQLGAERELTEALTLGTADMSITSTAPVTNFYSKLGVLDLPFLFESRDQAYKVLDGKVGQDILKDLSSANLVGLAWAENGFRHITNGTKDIKTPADIQGMKIRTQENPIHLAAFEALGAKPTPMAWTEALTALQQGVVDAQENPAIVAQTYKLYDSKQTHMSLTGHVYSAALILFSKPVWDKLPADVQQLISEEATKAGQYERELMIKMEEEAIKDIKSKGVTITEDVDKQAFRDAMKPVYDKFSGQFGKELVDEIMNTK</sequence>
<reference evidence="5" key="1">
    <citation type="submission" date="2016-10" db="EMBL/GenBank/DDBJ databases">
        <authorList>
            <person name="Varghese N."/>
            <person name="Submissions S."/>
        </authorList>
    </citation>
    <scope>NUCLEOTIDE SEQUENCE [LARGE SCALE GENOMIC DNA]</scope>
    <source>
        <strain evidence="5">OK042</strain>
    </source>
</reference>
<dbReference type="InterPro" id="IPR004682">
    <property type="entry name" value="TRAP_DctP"/>
</dbReference>
<dbReference type="Proteomes" id="UP000198915">
    <property type="component" value="Unassembled WGS sequence"/>
</dbReference>